<protein>
    <recommendedName>
        <fullName evidence="4">OmdA domain containing protein</fullName>
    </recommendedName>
</protein>
<name>A0ABQ3XGQ3_9ACTN</name>
<proteinExistence type="predicted"/>
<reference evidence="2 3" key="1">
    <citation type="submission" date="2021-01" db="EMBL/GenBank/DDBJ databases">
        <title>Whole genome shotgun sequence of Actinoplanes couchii NBRC 106145.</title>
        <authorList>
            <person name="Komaki H."/>
            <person name="Tamura T."/>
        </authorList>
    </citation>
    <scope>NUCLEOTIDE SEQUENCE [LARGE SCALE GENOMIC DNA]</scope>
    <source>
        <strain evidence="2 3">NBRC 106145</strain>
    </source>
</reference>
<evidence type="ECO:0000313" key="3">
    <source>
        <dbReference type="Proteomes" id="UP000612282"/>
    </source>
</evidence>
<dbReference type="EMBL" id="BOMG01000075">
    <property type="protein sequence ID" value="GID57689.1"/>
    <property type="molecule type" value="Genomic_DNA"/>
</dbReference>
<evidence type="ECO:0000256" key="1">
    <source>
        <dbReference type="SAM" id="MobiDB-lite"/>
    </source>
</evidence>
<dbReference type="Pfam" id="PF13376">
    <property type="entry name" value="OmdA"/>
    <property type="match status" value="1"/>
</dbReference>
<evidence type="ECO:0008006" key="4">
    <source>
        <dbReference type="Google" id="ProtNLM"/>
    </source>
</evidence>
<gene>
    <name evidence="2" type="ORF">Aco03nite_060930</name>
</gene>
<comment type="caution">
    <text evidence="2">The sequence shown here is derived from an EMBL/GenBank/DDBJ whole genome shotgun (WGS) entry which is preliminary data.</text>
</comment>
<keyword evidence="3" id="KW-1185">Reference proteome</keyword>
<sequence>MVSVELQELVVADAAALRAWMIGNHASSAGVWLALTRKGGTVTTLTWQQAVDEGLCFGWIDGQARKRDEQSSWIRFTPRRARSSWSQRNVEHVARLEAAGLMFPAGQAAVEAAKADGRWAAAYAPPSETVVPDDLAAAIAAEPAAQAMFDVLTKTNLFALVHRLNAVKRAETRERKIVEFVAMLARHETLYPQKAKPRGEASPLFARNGRPVRYDGAE</sequence>
<accession>A0ABQ3XGQ3</accession>
<organism evidence="2 3">
    <name type="scientific">Actinoplanes couchii</name>
    <dbReference type="NCBI Taxonomy" id="403638"/>
    <lineage>
        <taxon>Bacteria</taxon>
        <taxon>Bacillati</taxon>
        <taxon>Actinomycetota</taxon>
        <taxon>Actinomycetes</taxon>
        <taxon>Micromonosporales</taxon>
        <taxon>Micromonosporaceae</taxon>
        <taxon>Actinoplanes</taxon>
    </lineage>
</organism>
<dbReference type="RefSeq" id="WP_203800841.1">
    <property type="nucleotide sequence ID" value="NZ_BAAAQE010000099.1"/>
</dbReference>
<dbReference type="Proteomes" id="UP000612282">
    <property type="component" value="Unassembled WGS sequence"/>
</dbReference>
<feature type="region of interest" description="Disordered" evidence="1">
    <location>
        <begin position="193"/>
        <end position="218"/>
    </location>
</feature>
<evidence type="ECO:0000313" key="2">
    <source>
        <dbReference type="EMBL" id="GID57689.1"/>
    </source>
</evidence>